<dbReference type="Pfam" id="PF02668">
    <property type="entry name" value="TauD"/>
    <property type="match status" value="1"/>
</dbReference>
<dbReference type="Proteomes" id="UP000315724">
    <property type="component" value="Chromosome"/>
</dbReference>
<reference evidence="4 5" key="1">
    <citation type="submission" date="2019-02" db="EMBL/GenBank/DDBJ databases">
        <title>Deep-cultivation of Planctomycetes and their phenomic and genomic characterization uncovers novel biology.</title>
        <authorList>
            <person name="Wiegand S."/>
            <person name="Jogler M."/>
            <person name="Boedeker C."/>
            <person name="Pinto D."/>
            <person name="Vollmers J."/>
            <person name="Rivas-Marin E."/>
            <person name="Kohn T."/>
            <person name="Peeters S.H."/>
            <person name="Heuer A."/>
            <person name="Rast P."/>
            <person name="Oberbeckmann S."/>
            <person name="Bunk B."/>
            <person name="Jeske O."/>
            <person name="Meyerdierks A."/>
            <person name="Storesund J.E."/>
            <person name="Kallscheuer N."/>
            <person name="Luecker S."/>
            <person name="Lage O.M."/>
            <person name="Pohl T."/>
            <person name="Merkel B.J."/>
            <person name="Hornburger P."/>
            <person name="Mueller R.-W."/>
            <person name="Bruemmer F."/>
            <person name="Labrenz M."/>
            <person name="Spormann A.M."/>
            <person name="Op den Camp H."/>
            <person name="Overmann J."/>
            <person name="Amann R."/>
            <person name="Jetten M.S.M."/>
            <person name="Mascher T."/>
            <person name="Medema M.H."/>
            <person name="Devos D.P."/>
            <person name="Kaster A.-K."/>
            <person name="Ovreas L."/>
            <person name="Rohde M."/>
            <person name="Galperin M.Y."/>
            <person name="Jogler C."/>
        </authorList>
    </citation>
    <scope>NUCLEOTIDE SEQUENCE [LARGE SCALE GENOMIC DNA]</scope>
    <source>
        <strain evidence="4 5">Mal48</strain>
    </source>
</reference>
<accession>A0A517QK95</accession>
<dbReference type="AlphaFoldDB" id="A0A517QK95"/>
<protein>
    <submittedName>
        <fullName evidence="4">Taurine catabolism dioxygenase TauD, TfdA family</fullName>
    </submittedName>
</protein>
<dbReference type="OrthoDB" id="9769888at2"/>
<keyword evidence="2" id="KW-0560">Oxidoreductase</keyword>
<comment type="cofactor">
    <cofactor evidence="1">
        <name>Fe(2+)</name>
        <dbReference type="ChEBI" id="CHEBI:29033"/>
    </cofactor>
</comment>
<evidence type="ECO:0000259" key="3">
    <source>
        <dbReference type="Pfam" id="PF02668"/>
    </source>
</evidence>
<sequence>MNVQELSIDGQFESNGKIFPLILECQDADVSLEQTQEWVAANAQNFDQQAFEHGAILFRGFPLKDANGFDAFVRACGYPNFKYEESLSNAVRVVKTDRVFTANEAPSNVTIFLHHEMAQTPIYPSKLFFFCEHAAETGGATPLCRSDALFELMLKEIPQFAKDCEEKGLQYTNVMPSFDDPNSGMGRSWQSTFRSQAKEEAESRMLELGYTWEWLDDGSLKAVTPVLPAVRDLGDGRKTFFNQLIAAYKGWKDERNDPSKSIRHGDGSILDQEAVLKCADLADQVTFDVPWQSGDVALVDNFVAMHGRRNFTGTRKVLASLVAS</sequence>
<gene>
    <name evidence="4" type="ORF">Mal48_12850</name>
</gene>
<keyword evidence="4" id="KW-0223">Dioxygenase</keyword>
<evidence type="ECO:0000256" key="2">
    <source>
        <dbReference type="ARBA" id="ARBA00023002"/>
    </source>
</evidence>
<dbReference type="InterPro" id="IPR003819">
    <property type="entry name" value="TauD/TfdA-like"/>
</dbReference>
<dbReference type="Gene3D" id="3.60.130.10">
    <property type="entry name" value="Clavaminate synthase-like"/>
    <property type="match status" value="1"/>
</dbReference>
<organism evidence="4 5">
    <name type="scientific">Thalassoglobus polymorphus</name>
    <dbReference type="NCBI Taxonomy" id="2527994"/>
    <lineage>
        <taxon>Bacteria</taxon>
        <taxon>Pseudomonadati</taxon>
        <taxon>Planctomycetota</taxon>
        <taxon>Planctomycetia</taxon>
        <taxon>Planctomycetales</taxon>
        <taxon>Planctomycetaceae</taxon>
        <taxon>Thalassoglobus</taxon>
    </lineage>
</organism>
<proteinExistence type="predicted"/>
<dbReference type="PANTHER" id="PTHR10696:SF21">
    <property type="entry name" value="TAUD_TFDA-LIKE DOMAIN-CONTAINING PROTEIN"/>
    <property type="match status" value="1"/>
</dbReference>
<dbReference type="InterPro" id="IPR042098">
    <property type="entry name" value="TauD-like_sf"/>
</dbReference>
<dbReference type="SUPFAM" id="SSF51197">
    <property type="entry name" value="Clavaminate synthase-like"/>
    <property type="match status" value="1"/>
</dbReference>
<evidence type="ECO:0000313" key="4">
    <source>
        <dbReference type="EMBL" id="QDT32045.1"/>
    </source>
</evidence>
<dbReference type="RefSeq" id="WP_145197066.1">
    <property type="nucleotide sequence ID" value="NZ_CP036267.1"/>
</dbReference>
<dbReference type="PANTHER" id="PTHR10696">
    <property type="entry name" value="GAMMA-BUTYROBETAINE HYDROXYLASE-RELATED"/>
    <property type="match status" value="1"/>
</dbReference>
<dbReference type="GO" id="GO:0016706">
    <property type="term" value="F:2-oxoglutarate-dependent dioxygenase activity"/>
    <property type="evidence" value="ECO:0007669"/>
    <property type="project" value="UniProtKB-ARBA"/>
</dbReference>
<keyword evidence="5" id="KW-1185">Reference proteome</keyword>
<dbReference type="EMBL" id="CP036267">
    <property type="protein sequence ID" value="QDT32045.1"/>
    <property type="molecule type" value="Genomic_DNA"/>
</dbReference>
<name>A0A517QK95_9PLAN</name>
<dbReference type="KEGG" id="tpol:Mal48_12850"/>
<evidence type="ECO:0000256" key="1">
    <source>
        <dbReference type="ARBA" id="ARBA00001954"/>
    </source>
</evidence>
<dbReference type="InterPro" id="IPR050411">
    <property type="entry name" value="AlphaKG_dependent_hydroxylases"/>
</dbReference>
<evidence type="ECO:0000313" key="5">
    <source>
        <dbReference type="Proteomes" id="UP000315724"/>
    </source>
</evidence>
<feature type="domain" description="TauD/TfdA-like" evidence="3">
    <location>
        <begin position="28"/>
        <end position="317"/>
    </location>
</feature>